<dbReference type="EMBL" id="JAQQPM010000009">
    <property type="protein sequence ID" value="KAK2075461.1"/>
    <property type="molecule type" value="Genomic_DNA"/>
</dbReference>
<dbReference type="AlphaFoldDB" id="A0AAD9IDN4"/>
<keyword evidence="3" id="KW-1185">Reference proteome</keyword>
<feature type="region of interest" description="Disordered" evidence="1">
    <location>
        <begin position="132"/>
        <end position="153"/>
    </location>
</feature>
<proteinExistence type="predicted"/>
<feature type="compositionally biased region" description="Basic and acidic residues" evidence="1">
    <location>
        <begin position="132"/>
        <end position="142"/>
    </location>
</feature>
<feature type="region of interest" description="Disordered" evidence="1">
    <location>
        <begin position="1"/>
        <end position="83"/>
    </location>
</feature>
<protein>
    <submittedName>
        <fullName evidence="2">Uncharacterized protein</fullName>
    </submittedName>
</protein>
<dbReference type="Proteomes" id="UP001217918">
    <property type="component" value="Unassembled WGS sequence"/>
</dbReference>
<organism evidence="2 3">
    <name type="scientific">Phyllachora maydis</name>
    <dbReference type="NCBI Taxonomy" id="1825666"/>
    <lineage>
        <taxon>Eukaryota</taxon>
        <taxon>Fungi</taxon>
        <taxon>Dikarya</taxon>
        <taxon>Ascomycota</taxon>
        <taxon>Pezizomycotina</taxon>
        <taxon>Sordariomycetes</taxon>
        <taxon>Sordariomycetidae</taxon>
        <taxon>Phyllachorales</taxon>
        <taxon>Phyllachoraceae</taxon>
        <taxon>Phyllachora</taxon>
    </lineage>
</organism>
<accession>A0AAD9IDN4</accession>
<reference evidence="2" key="1">
    <citation type="journal article" date="2023" name="Mol. Plant Microbe Interact.">
        <title>Elucidating the Obligate Nature and Biological Capacity of an Invasive Fungal Corn Pathogen.</title>
        <authorList>
            <person name="MacCready J.S."/>
            <person name="Roggenkamp E.M."/>
            <person name="Gdanetz K."/>
            <person name="Chilvers M.I."/>
        </authorList>
    </citation>
    <scope>NUCLEOTIDE SEQUENCE</scope>
    <source>
        <strain evidence="2">PM02</strain>
    </source>
</reference>
<gene>
    <name evidence="2" type="ORF">P8C59_009587</name>
</gene>
<name>A0AAD9IDN4_9PEZI</name>
<evidence type="ECO:0000256" key="1">
    <source>
        <dbReference type="SAM" id="MobiDB-lite"/>
    </source>
</evidence>
<feature type="compositionally biased region" description="Acidic residues" evidence="1">
    <location>
        <begin position="46"/>
        <end position="60"/>
    </location>
</feature>
<evidence type="ECO:0000313" key="2">
    <source>
        <dbReference type="EMBL" id="KAK2075461.1"/>
    </source>
</evidence>
<evidence type="ECO:0000313" key="3">
    <source>
        <dbReference type="Proteomes" id="UP001217918"/>
    </source>
</evidence>
<sequence length="153" mass="17204">MVGLSRSAAGVRTPRRSSRPTPQRYEEEFELAQYPTPPPACTTAIGDDDDDALWSPEDDFPAAVAPTQQHEEEEEEEEEKQAAALRRRFTLQQDRLVASRSQSPAPSTISRAMSPAHWLRRAIYGAGIKVRSEQKTERKRIQEATVEENNNIG</sequence>
<comment type="caution">
    <text evidence="2">The sequence shown here is derived from an EMBL/GenBank/DDBJ whole genome shotgun (WGS) entry which is preliminary data.</text>
</comment>